<organism evidence="1 2">
    <name type="scientific">Aliirhizobium smilacinae</name>
    <dbReference type="NCBI Taxonomy" id="1395944"/>
    <lineage>
        <taxon>Bacteria</taxon>
        <taxon>Pseudomonadati</taxon>
        <taxon>Pseudomonadota</taxon>
        <taxon>Alphaproteobacteria</taxon>
        <taxon>Hyphomicrobiales</taxon>
        <taxon>Rhizobiaceae</taxon>
        <taxon>Aliirhizobium</taxon>
    </lineage>
</organism>
<evidence type="ECO:0000313" key="2">
    <source>
        <dbReference type="Proteomes" id="UP000311605"/>
    </source>
</evidence>
<dbReference type="CDD" id="cd07067">
    <property type="entry name" value="HP_PGM_like"/>
    <property type="match status" value="1"/>
</dbReference>
<keyword evidence="2" id="KW-1185">Reference proteome</keyword>
<dbReference type="InterPro" id="IPR013078">
    <property type="entry name" value="His_Pase_superF_clade-1"/>
</dbReference>
<evidence type="ECO:0000313" key="1">
    <source>
        <dbReference type="EMBL" id="TNM64799.1"/>
    </source>
</evidence>
<dbReference type="Gene3D" id="3.40.50.1240">
    <property type="entry name" value="Phosphoglycerate mutase-like"/>
    <property type="match status" value="1"/>
</dbReference>
<comment type="caution">
    <text evidence="1">The sequence shown here is derived from an EMBL/GenBank/DDBJ whole genome shotgun (WGS) entry which is preliminary data.</text>
</comment>
<dbReference type="EMBL" id="VDMN01000001">
    <property type="protein sequence ID" value="TNM64799.1"/>
    <property type="molecule type" value="Genomic_DNA"/>
</dbReference>
<proteinExistence type="predicted"/>
<dbReference type="OrthoDB" id="9810154at2"/>
<dbReference type="SMART" id="SM00855">
    <property type="entry name" value="PGAM"/>
    <property type="match status" value="1"/>
</dbReference>
<accession>A0A5C4XNK7</accession>
<dbReference type="Proteomes" id="UP000311605">
    <property type="component" value="Unassembled WGS sequence"/>
</dbReference>
<sequence length="165" mass="17873">MIEPEPFRIYLMRHAQAASATPGGRDFDRVLDDRGYAQAEMVADRAADLGYVPDCLVSSTATRCRQTAEIVRRAVGETLDIQFVDEIYSGTPDLYATIISGQRPAHSVMLIGHNPSIDQLLEGLIGKEQRRTAMPGGYPTAGLAVLDYTAGTDAGSWTLTNLLSV</sequence>
<dbReference type="InterPro" id="IPR029033">
    <property type="entry name" value="His_PPase_superfam"/>
</dbReference>
<dbReference type="SUPFAM" id="SSF53254">
    <property type="entry name" value="Phosphoglycerate mutase-like"/>
    <property type="match status" value="1"/>
</dbReference>
<dbReference type="PANTHER" id="PTHR47623">
    <property type="entry name" value="OS09G0287300 PROTEIN"/>
    <property type="match status" value="1"/>
</dbReference>
<reference evidence="1 2" key="1">
    <citation type="submission" date="2019-06" db="EMBL/GenBank/DDBJ databases">
        <title>The draft genome of Rhizobium smilacinae PTYR-5.</title>
        <authorList>
            <person name="Liu L."/>
            <person name="Li L."/>
            <person name="Zhang X."/>
        </authorList>
    </citation>
    <scope>NUCLEOTIDE SEQUENCE [LARGE SCALE GENOMIC DNA]</scope>
    <source>
        <strain evidence="1 2">PTYR-5</strain>
    </source>
</reference>
<dbReference type="AlphaFoldDB" id="A0A5C4XNK7"/>
<gene>
    <name evidence="1" type="ORF">FHP24_00355</name>
</gene>
<dbReference type="Pfam" id="PF00300">
    <property type="entry name" value="His_Phos_1"/>
    <property type="match status" value="1"/>
</dbReference>
<protein>
    <submittedName>
        <fullName evidence="1">Histidine phosphatase family protein</fullName>
    </submittedName>
</protein>
<dbReference type="PANTHER" id="PTHR47623:SF1">
    <property type="entry name" value="OS09G0287300 PROTEIN"/>
    <property type="match status" value="1"/>
</dbReference>
<name>A0A5C4XNK7_9HYPH</name>
<dbReference type="RefSeq" id="WP_139671290.1">
    <property type="nucleotide sequence ID" value="NZ_VDMN01000001.1"/>
</dbReference>